<proteinExistence type="inferred from homology"/>
<keyword evidence="6" id="KW-1185">Reference proteome</keyword>
<dbReference type="Pfam" id="PF14665">
    <property type="entry name" value="RICTOR_phospho"/>
    <property type="match status" value="1"/>
</dbReference>
<dbReference type="InterPro" id="IPR016024">
    <property type="entry name" value="ARM-type_fold"/>
</dbReference>
<dbReference type="GO" id="GO:1902554">
    <property type="term" value="C:serine/threonine protein kinase complex"/>
    <property type="evidence" value="ECO:0007669"/>
    <property type="project" value="Ensembl"/>
</dbReference>
<dbReference type="GO" id="GO:0009792">
    <property type="term" value="P:embryo development ending in birth or egg hatching"/>
    <property type="evidence" value="ECO:0007669"/>
    <property type="project" value="Ensembl"/>
</dbReference>
<dbReference type="GO" id="GO:0043491">
    <property type="term" value="P:phosphatidylinositol 3-kinase/protein kinase B signal transduction"/>
    <property type="evidence" value="ECO:0007669"/>
    <property type="project" value="Ensembl"/>
</dbReference>
<evidence type="ECO:0000259" key="4">
    <source>
        <dbReference type="SMART" id="SM01308"/>
    </source>
</evidence>
<dbReference type="Proteomes" id="UP000472273">
    <property type="component" value="Unplaced"/>
</dbReference>
<dbReference type="InterPro" id="IPR029453">
    <property type="entry name" value="Rictor_IV"/>
</dbReference>
<comment type="similarity">
    <text evidence="1">Belongs to the RICTOR family.</text>
</comment>
<dbReference type="InterPro" id="IPR028267">
    <property type="entry name" value="Pianissimo_N"/>
</dbReference>
<dbReference type="GO" id="GO:2000114">
    <property type="term" value="P:regulation of establishment of cell polarity"/>
    <property type="evidence" value="ECO:0007669"/>
    <property type="project" value="Ensembl"/>
</dbReference>
<dbReference type="OMA" id="ETSMCLL"/>
<dbReference type="SMART" id="SM01309">
    <property type="entry name" value="RICTOR_phospho"/>
    <property type="match status" value="1"/>
</dbReference>
<name>A0A670YLV0_PSETE</name>
<accession>A0A670YLV0</accession>
<gene>
    <name evidence="5" type="primary">RICTOR</name>
</gene>
<evidence type="ECO:0000313" key="6">
    <source>
        <dbReference type="Proteomes" id="UP000472273"/>
    </source>
</evidence>
<dbReference type="GO" id="GO:0043539">
    <property type="term" value="F:protein serine/threonine kinase activator activity"/>
    <property type="evidence" value="ECO:0007669"/>
    <property type="project" value="Ensembl"/>
</dbReference>
<dbReference type="GO" id="GO:0010468">
    <property type="term" value="P:regulation of gene expression"/>
    <property type="evidence" value="ECO:0007669"/>
    <property type="project" value="Ensembl"/>
</dbReference>
<dbReference type="SUPFAM" id="SSF48371">
    <property type="entry name" value="ARM repeat"/>
    <property type="match status" value="1"/>
</dbReference>
<protein>
    <submittedName>
        <fullName evidence="5">RPTOR independent companion of MTOR complex 2</fullName>
    </submittedName>
</protein>
<feature type="compositionally biased region" description="Polar residues" evidence="2">
    <location>
        <begin position="1130"/>
        <end position="1145"/>
    </location>
</feature>
<dbReference type="PANTHER" id="PTHR13298">
    <property type="entry name" value="CYTOSOLIC REGULATOR PIANISSIMO"/>
    <property type="match status" value="1"/>
</dbReference>
<evidence type="ECO:0000313" key="5">
    <source>
        <dbReference type="Ensembl" id="ENSPTXP00000012677.1"/>
    </source>
</evidence>
<dbReference type="GO" id="GO:0140896">
    <property type="term" value="P:cGAS/STING signaling pathway"/>
    <property type="evidence" value="ECO:0007669"/>
    <property type="project" value="Ensembl"/>
</dbReference>
<dbReference type="GO" id="GO:0160049">
    <property type="term" value="P:negative regulation of cGAS/STING signaling pathway"/>
    <property type="evidence" value="ECO:0007669"/>
    <property type="project" value="Ensembl"/>
</dbReference>
<feature type="region of interest" description="Disordered" evidence="2">
    <location>
        <begin position="1078"/>
        <end position="1100"/>
    </location>
</feature>
<dbReference type="InterPro" id="IPR011989">
    <property type="entry name" value="ARM-like"/>
</dbReference>
<dbReference type="Pfam" id="PF14664">
    <property type="entry name" value="RICTOR_N"/>
    <property type="match status" value="1"/>
</dbReference>
<feature type="domain" description="Rapamycin-insensitive companion of mTOR N-terminal" evidence="4">
    <location>
        <begin position="61"/>
        <end position="443"/>
    </location>
</feature>
<dbReference type="SMART" id="SM01308">
    <property type="entry name" value="RICTOR_N"/>
    <property type="match status" value="1"/>
</dbReference>
<dbReference type="SMART" id="SM01303">
    <property type="entry name" value="RasGEF_N_2"/>
    <property type="match status" value="1"/>
</dbReference>
<organism evidence="5 6">
    <name type="scientific">Pseudonaja textilis</name>
    <name type="common">Eastern brown snake</name>
    <dbReference type="NCBI Taxonomy" id="8673"/>
    <lineage>
        <taxon>Eukaryota</taxon>
        <taxon>Metazoa</taxon>
        <taxon>Chordata</taxon>
        <taxon>Craniata</taxon>
        <taxon>Vertebrata</taxon>
        <taxon>Euteleostomi</taxon>
        <taxon>Lepidosauria</taxon>
        <taxon>Squamata</taxon>
        <taxon>Bifurcata</taxon>
        <taxon>Unidentata</taxon>
        <taxon>Episquamata</taxon>
        <taxon>Toxicofera</taxon>
        <taxon>Serpentes</taxon>
        <taxon>Colubroidea</taxon>
        <taxon>Elapidae</taxon>
        <taxon>Hydrophiinae</taxon>
        <taxon>Pseudonaja</taxon>
    </lineage>
</organism>
<sequence length="1591" mass="180092">WLGRGRGRILSLNYSKFPLPVLQNWSEPAEYHFCLHHPSDNLREILQNVAKLQGVSNMRKLGHLNNFTKLLCNAGHTEEKLGFTYEDIIICLRLALLNEAKEVRAAGLRALRYLIRDSSILQKVLKLKVDYLIARCIDIQQSNEVERTQALRLVRKMITVNASLFPSSVTNSLIAVGNDGLQERDRMVRACIAIICELAIQNPEIVAFRGGLSTILKNVIDCQLSRINEALITTVLHLLNHPNTRQYVRADVELERILAPYTDFHYRHNPDTAEGQLKEDREARLSASKMGIVAAFRSWAGIISLCKPGNSGIQSLIGVLCIPNMEVRRGLLEVLYDIFRLPLPVVTEEFIEALLSVDPSHFQDSWRLSDGFVAAEAKVILPHRARSRPDLMDNYLALVLSAFIRNGLLEGLVEVITSSNDHISVRATILLGELLHMANTILPHCHSHHLHCLPTLMNMAASFDIVKEKRLRASAALNCLKRFHEMKKRGPKPYSLHLDHIVQKAMSTHLRRDQYRVQKDIFILKDTEEALLMNLRDSQVLHHKENLEWNWNLIGTILKWPNINLKTNKDEQLHRFVRRLMYFYKPSSKLYANLDLDYAKSKQLTVVGCQFTEFLLESEEDGHGYLEELVRDIVHWLNISSGLKPERSLQNNGLLNTLSQHYFLFFGTLSCHPHGVKMLEKCNVFQCLLNLCSLKNQDHLLKLTVSSLDYSRDGLARVILSKILTASTDNCRLYATKHLRVLLRANVEFFSNWGIELLVTQLHDKNKAISSEALDILDEACEDKANLHALIQMKPALSHLGDKGMLLLLRFLSIPKGFSYLNERGYVTKQMEKWQKEYNLKYVDLIEEQLNEALTTYRKPVDGDNYVRRSNQRLQRPHVYLPVHLYGQLVHHKTGCHLLEAQSIVPDLSYTIRSPMLEKWEGIKQLKAALWALDKDRNPFPFFSSRRLVRNRILNSLTLPNKKLRSSSDPKGGKLSSLENKMGLRRNRTVTEPCSSMDFTRGDDFTPVFKVPKIHTLKLETSFVGSKHSEDADSTPSIGENDLKLPKSLGHENHRENSSRERLIEVSTQTHFKSRSLSFNTDTTTSGISSMSSSPSRETMGVDATNIETDCGSLSTVVSTKTIKTIQCSTPQSNHLPLSKSNSVSLVPPGSSHTLPRRAQSLKAPSLATIKSLADYNFSYTSSRDAFGYATLKRLQQQRMHPSLSHSEALASPAKDVLFTDTITMKSGSLDSRLTPNRFKHLGVLIIIKPWVLFQYAPSACYRFMRALSYASSLDKEDLLSPINQNTLQRSSSVRSMVSNATYGSSDDYIGLALPVDINEIFQVKETPYFQKKTMISYDDRGTRVFAQDASGLPCESAELVKSPFQMLRQQISLTEIMNTSRSDASQFLENMEDTGLQEHTEDNCLYCVCTHILECQHNNKLNSAYSHLDIPYSDWCGKAMHNHLDVVSHSSKFSGISGCSDAVSHGSASSTKSSDLIIGMKSIPDDTPVCRILLRKEVLRLVINLSSSVGTKGHETGLLTIKEKFPQAFDDICLYSEVSYLLAHCTFRLPSRRFIQELFQDVQFLQMHEEAEAILVSLSNQQTDNPSTES</sequence>
<dbReference type="Pfam" id="PF14663">
    <property type="entry name" value="RasGEF_N_2"/>
    <property type="match status" value="1"/>
</dbReference>
<feature type="compositionally biased region" description="Basic and acidic residues" evidence="2">
    <location>
        <begin position="1041"/>
        <end position="1060"/>
    </location>
</feature>
<feature type="compositionally biased region" description="Low complexity" evidence="2">
    <location>
        <begin position="1081"/>
        <end position="1099"/>
    </location>
</feature>
<evidence type="ECO:0000256" key="1">
    <source>
        <dbReference type="ARBA" id="ARBA00008878"/>
    </source>
</evidence>
<feature type="domain" description="Rapamycin-insensitive companion of mTOR middle" evidence="3">
    <location>
        <begin position="526"/>
        <end position="745"/>
    </location>
</feature>
<reference evidence="5" key="2">
    <citation type="submission" date="2025-09" db="UniProtKB">
        <authorList>
            <consortium name="Ensembl"/>
        </authorList>
    </citation>
    <scope>IDENTIFICATION</scope>
</reference>
<dbReference type="GO" id="GO:0032008">
    <property type="term" value="P:positive regulation of TOR signaling"/>
    <property type="evidence" value="ECO:0007669"/>
    <property type="project" value="Ensembl"/>
</dbReference>
<dbReference type="InterPro" id="IPR029451">
    <property type="entry name" value="RICTOR_M"/>
</dbReference>
<feature type="region of interest" description="Disordered" evidence="2">
    <location>
        <begin position="1025"/>
        <end position="1060"/>
    </location>
</feature>
<dbReference type="PANTHER" id="PTHR13298:SF11">
    <property type="entry name" value="RAPAMYCIN-INSENSITIVE COMPANION OF MTOR"/>
    <property type="match status" value="1"/>
</dbReference>
<dbReference type="GO" id="GO:0008270">
    <property type="term" value="F:zinc ion binding"/>
    <property type="evidence" value="ECO:0007669"/>
    <property type="project" value="Ensembl"/>
</dbReference>
<feature type="region of interest" description="Disordered" evidence="2">
    <location>
        <begin position="961"/>
        <end position="995"/>
    </location>
</feature>
<dbReference type="GO" id="GO:0005783">
    <property type="term" value="C:endoplasmic reticulum"/>
    <property type="evidence" value="ECO:0007669"/>
    <property type="project" value="Ensembl"/>
</dbReference>
<dbReference type="InterPro" id="IPR028268">
    <property type="entry name" value="Pianissimo_fam"/>
</dbReference>
<dbReference type="GO" id="GO:0008610">
    <property type="term" value="P:lipid biosynthetic process"/>
    <property type="evidence" value="ECO:0007669"/>
    <property type="project" value="Ensembl"/>
</dbReference>
<dbReference type="GO" id="GO:0038203">
    <property type="term" value="P:TORC2 signaling"/>
    <property type="evidence" value="ECO:0007669"/>
    <property type="project" value="Ensembl"/>
</dbReference>
<feature type="region of interest" description="Disordered" evidence="2">
    <location>
        <begin position="1130"/>
        <end position="1160"/>
    </location>
</feature>
<dbReference type="Pfam" id="PF14666">
    <property type="entry name" value="RICTOR_M"/>
    <property type="match status" value="1"/>
</dbReference>
<dbReference type="GO" id="GO:0005764">
    <property type="term" value="C:lysosome"/>
    <property type="evidence" value="ECO:0007669"/>
    <property type="project" value="Ensembl"/>
</dbReference>
<dbReference type="GO" id="GO:0030036">
    <property type="term" value="P:actin cytoskeleton organization"/>
    <property type="evidence" value="ECO:0007669"/>
    <property type="project" value="Ensembl"/>
</dbReference>
<dbReference type="InterPro" id="IPR029259">
    <property type="entry name" value="RICTOR_phospho"/>
</dbReference>
<dbReference type="Gene3D" id="1.25.10.10">
    <property type="entry name" value="Leucine-rich Repeat Variant"/>
    <property type="match status" value="1"/>
</dbReference>
<dbReference type="GO" id="GO:0050727">
    <property type="term" value="P:regulation of inflammatory response"/>
    <property type="evidence" value="ECO:0007669"/>
    <property type="project" value="Ensembl"/>
</dbReference>
<dbReference type="GO" id="GO:0019901">
    <property type="term" value="F:protein kinase binding"/>
    <property type="evidence" value="ECO:0007669"/>
    <property type="project" value="Ensembl"/>
</dbReference>
<dbReference type="GO" id="GO:0005524">
    <property type="term" value="F:ATP binding"/>
    <property type="evidence" value="ECO:0007669"/>
    <property type="project" value="Ensembl"/>
</dbReference>
<dbReference type="GO" id="GO:0005886">
    <property type="term" value="C:plasma membrane"/>
    <property type="evidence" value="ECO:0007669"/>
    <property type="project" value="Ensembl"/>
</dbReference>
<dbReference type="GO" id="GO:0043022">
    <property type="term" value="F:ribosome binding"/>
    <property type="evidence" value="ECO:0007669"/>
    <property type="project" value="Ensembl"/>
</dbReference>
<evidence type="ECO:0000259" key="3">
    <source>
        <dbReference type="SMART" id="SM01307"/>
    </source>
</evidence>
<reference evidence="5" key="1">
    <citation type="submission" date="2025-08" db="UniProtKB">
        <authorList>
            <consortium name="Ensembl"/>
        </authorList>
    </citation>
    <scope>IDENTIFICATION</scope>
</reference>
<dbReference type="SMART" id="SM01307">
    <property type="entry name" value="RICTOR_M"/>
    <property type="match status" value="1"/>
</dbReference>
<dbReference type="GO" id="GO:0051897">
    <property type="term" value="P:positive regulation of phosphatidylinositol 3-kinase/protein kinase B signal transduction"/>
    <property type="evidence" value="ECO:0007669"/>
    <property type="project" value="Ensembl"/>
</dbReference>
<dbReference type="GO" id="GO:0030838">
    <property type="term" value="P:positive regulation of actin filament polymerization"/>
    <property type="evidence" value="ECO:0007669"/>
    <property type="project" value="Ensembl"/>
</dbReference>
<dbReference type="GO" id="GO:0030335">
    <property type="term" value="P:positive regulation of cell migration"/>
    <property type="evidence" value="ECO:0007669"/>
    <property type="project" value="Ensembl"/>
</dbReference>
<dbReference type="GeneTree" id="ENSGT00390000002096"/>
<dbReference type="Ensembl" id="ENSPTXT00000013083.1">
    <property type="protein sequence ID" value="ENSPTXP00000012677.1"/>
    <property type="gene ID" value="ENSPTXG00000007824.1"/>
</dbReference>
<dbReference type="GO" id="GO:0140767">
    <property type="term" value="F:enzyme-substrate adaptor activity"/>
    <property type="evidence" value="ECO:0007669"/>
    <property type="project" value="Ensembl"/>
</dbReference>
<evidence type="ECO:0000256" key="2">
    <source>
        <dbReference type="SAM" id="MobiDB-lite"/>
    </source>
</evidence>
<dbReference type="GO" id="GO:0031932">
    <property type="term" value="C:TORC2 complex"/>
    <property type="evidence" value="ECO:0007669"/>
    <property type="project" value="Ensembl"/>
</dbReference>